<dbReference type="InterPro" id="IPR013149">
    <property type="entry name" value="ADH-like_C"/>
</dbReference>
<reference evidence="2" key="1">
    <citation type="submission" date="2021-02" db="EMBL/GenBank/DDBJ databases">
        <title>Genome sequence Cadophora malorum strain M34.</title>
        <authorList>
            <person name="Stefanovic E."/>
            <person name="Vu D."/>
            <person name="Scully C."/>
            <person name="Dijksterhuis J."/>
            <person name="Roader J."/>
            <person name="Houbraken J."/>
        </authorList>
    </citation>
    <scope>NUCLEOTIDE SEQUENCE</scope>
    <source>
        <strain evidence="2">M34</strain>
    </source>
</reference>
<proteinExistence type="predicted"/>
<dbReference type="Pfam" id="PF00107">
    <property type="entry name" value="ADH_zinc_N"/>
    <property type="match status" value="1"/>
</dbReference>
<dbReference type="InterPro" id="IPR011032">
    <property type="entry name" value="GroES-like_sf"/>
</dbReference>
<evidence type="ECO:0000313" key="2">
    <source>
        <dbReference type="EMBL" id="KAG4414188.1"/>
    </source>
</evidence>
<dbReference type="CDD" id="cd08276">
    <property type="entry name" value="MDR7"/>
    <property type="match status" value="1"/>
</dbReference>
<dbReference type="InterPro" id="IPR013154">
    <property type="entry name" value="ADH-like_N"/>
</dbReference>
<evidence type="ECO:0000259" key="1">
    <source>
        <dbReference type="SMART" id="SM00829"/>
    </source>
</evidence>
<dbReference type="EMBL" id="JAFJYH010000277">
    <property type="protein sequence ID" value="KAG4414188.1"/>
    <property type="molecule type" value="Genomic_DNA"/>
</dbReference>
<dbReference type="Gene3D" id="3.40.50.720">
    <property type="entry name" value="NAD(P)-binding Rossmann-like Domain"/>
    <property type="match status" value="1"/>
</dbReference>
<gene>
    <name evidence="2" type="ORF">IFR04_012675</name>
</gene>
<organism evidence="2 3">
    <name type="scientific">Cadophora malorum</name>
    <dbReference type="NCBI Taxonomy" id="108018"/>
    <lineage>
        <taxon>Eukaryota</taxon>
        <taxon>Fungi</taxon>
        <taxon>Dikarya</taxon>
        <taxon>Ascomycota</taxon>
        <taxon>Pezizomycotina</taxon>
        <taxon>Leotiomycetes</taxon>
        <taxon>Helotiales</taxon>
        <taxon>Ploettnerulaceae</taxon>
        <taxon>Cadophora</taxon>
    </lineage>
</organism>
<dbReference type="Pfam" id="PF08240">
    <property type="entry name" value="ADH_N"/>
    <property type="match status" value="1"/>
</dbReference>
<dbReference type="OrthoDB" id="3509362at2759"/>
<dbReference type="InterPro" id="IPR020843">
    <property type="entry name" value="ER"/>
</dbReference>
<dbReference type="Proteomes" id="UP000664132">
    <property type="component" value="Unassembled WGS sequence"/>
</dbReference>
<dbReference type="InterPro" id="IPR036291">
    <property type="entry name" value="NAD(P)-bd_dom_sf"/>
</dbReference>
<dbReference type="PANTHER" id="PTHR45033">
    <property type="match status" value="1"/>
</dbReference>
<protein>
    <recommendedName>
        <fullName evidence="1">Enoyl reductase (ER) domain-containing protein</fullName>
    </recommendedName>
</protein>
<evidence type="ECO:0000313" key="3">
    <source>
        <dbReference type="Proteomes" id="UP000664132"/>
    </source>
</evidence>
<accession>A0A8H7T8C2</accession>
<sequence>MAALPKTYKAFRRTVGTTPTTLEQVTEEIPATLGPNDVLIKIHAVSLNYRDVAMMHGKYLVEVIDRGVPASDCAAEVVKVGSGIQDFKVGDRVAPIFDNNCFDGTEDKAKVLGGDIDGVLREYAVFDSNVLFHLPKHLSWEEASTITCAGVTAWNALVMPRNKGTALLQGTGGVSSFALLICLAAGIKPIITSSSDKKLDLAKAAGEPGRVETINYRTFPRWEEEALKLTNGRGVDVVVDNVGPSQAAQSLTALARRGVLSLVGFLGGFNVDQTPDMFSPALQKSLTVRGISVGSKQDHQDLCDFLEAKNVSLKGIVDPGIFSFEDSQTAFDALYDGTKHQGKIVIRI</sequence>
<dbReference type="SMART" id="SM00829">
    <property type="entry name" value="PKS_ER"/>
    <property type="match status" value="1"/>
</dbReference>
<dbReference type="GO" id="GO:0016491">
    <property type="term" value="F:oxidoreductase activity"/>
    <property type="evidence" value="ECO:0007669"/>
    <property type="project" value="InterPro"/>
</dbReference>
<keyword evidence="3" id="KW-1185">Reference proteome</keyword>
<dbReference type="SUPFAM" id="SSF50129">
    <property type="entry name" value="GroES-like"/>
    <property type="match status" value="1"/>
</dbReference>
<dbReference type="PANTHER" id="PTHR45033:SF1">
    <property type="entry name" value="OXIDOREDUCTASE (EUROFUNG)"/>
    <property type="match status" value="1"/>
</dbReference>
<comment type="caution">
    <text evidence="2">The sequence shown here is derived from an EMBL/GenBank/DDBJ whole genome shotgun (WGS) entry which is preliminary data.</text>
</comment>
<dbReference type="Gene3D" id="3.90.180.10">
    <property type="entry name" value="Medium-chain alcohol dehydrogenases, catalytic domain"/>
    <property type="match status" value="1"/>
</dbReference>
<name>A0A8H7T8C2_9HELO</name>
<dbReference type="InterPro" id="IPR052711">
    <property type="entry name" value="Zinc_ADH-like"/>
</dbReference>
<feature type="domain" description="Enoyl reductase (ER)" evidence="1">
    <location>
        <begin position="16"/>
        <end position="346"/>
    </location>
</feature>
<dbReference type="AlphaFoldDB" id="A0A8H7T8C2"/>
<dbReference type="SUPFAM" id="SSF51735">
    <property type="entry name" value="NAD(P)-binding Rossmann-fold domains"/>
    <property type="match status" value="1"/>
</dbReference>